<reference evidence="2" key="3">
    <citation type="submission" date="2025-09" db="UniProtKB">
        <authorList>
            <consortium name="Ensembl"/>
        </authorList>
    </citation>
    <scope>IDENTIFICATION</scope>
</reference>
<sequence>ITEASPQPGRFFCHCCLAKISLRLLDYICPRCESGFIEKLLEETRNTENSSNSATAPMDQNRQPFENRPQDPSFSFLFFF</sequence>
<dbReference type="Proteomes" id="UP000314987">
    <property type="component" value="Unassembled WGS sequence"/>
</dbReference>
<feature type="compositionally biased region" description="Polar residues" evidence="1">
    <location>
        <begin position="47"/>
        <end position="64"/>
    </location>
</feature>
<feature type="region of interest" description="Disordered" evidence="1">
    <location>
        <begin position="44"/>
        <end position="72"/>
    </location>
</feature>
<evidence type="ECO:0000256" key="1">
    <source>
        <dbReference type="SAM" id="MobiDB-lite"/>
    </source>
</evidence>
<dbReference type="STRING" id="29139.ENSVURP00010006668"/>
<dbReference type="Ensembl" id="ENSVURT00010007530.1">
    <property type="protein sequence ID" value="ENSVURP00010006668.1"/>
    <property type="gene ID" value="ENSVURG00010005178.1"/>
</dbReference>
<dbReference type="AlphaFoldDB" id="A0A4X2K3V8"/>
<accession>A0A4X2K3V8</accession>
<keyword evidence="3" id="KW-1185">Reference proteome</keyword>
<evidence type="ECO:0000313" key="3">
    <source>
        <dbReference type="Proteomes" id="UP000314987"/>
    </source>
</evidence>
<evidence type="ECO:0008006" key="4">
    <source>
        <dbReference type="Google" id="ProtNLM"/>
    </source>
</evidence>
<organism evidence="2 3">
    <name type="scientific">Vombatus ursinus</name>
    <name type="common">Common wombat</name>
    <dbReference type="NCBI Taxonomy" id="29139"/>
    <lineage>
        <taxon>Eukaryota</taxon>
        <taxon>Metazoa</taxon>
        <taxon>Chordata</taxon>
        <taxon>Craniata</taxon>
        <taxon>Vertebrata</taxon>
        <taxon>Euteleostomi</taxon>
        <taxon>Mammalia</taxon>
        <taxon>Metatheria</taxon>
        <taxon>Diprotodontia</taxon>
        <taxon>Vombatidae</taxon>
        <taxon>Vombatus</taxon>
    </lineage>
</organism>
<evidence type="ECO:0000313" key="2">
    <source>
        <dbReference type="Ensembl" id="ENSVURP00010006668.1"/>
    </source>
</evidence>
<protein>
    <recommendedName>
        <fullName evidence="4">RING-type E3 ubiquitin transferase</fullName>
    </recommendedName>
</protein>
<dbReference type="GeneTree" id="ENSGT00940000157113"/>
<reference evidence="3" key="1">
    <citation type="submission" date="2018-12" db="EMBL/GenBank/DDBJ databases">
        <authorList>
            <person name="Yazar S."/>
        </authorList>
    </citation>
    <scope>NUCLEOTIDE SEQUENCE [LARGE SCALE GENOMIC DNA]</scope>
</reference>
<proteinExistence type="predicted"/>
<reference evidence="2" key="2">
    <citation type="submission" date="2025-08" db="UniProtKB">
        <authorList>
            <consortium name="Ensembl"/>
        </authorList>
    </citation>
    <scope>IDENTIFICATION</scope>
</reference>
<name>A0A4X2K3V8_VOMUR</name>
<dbReference type="OMA" id="DYISPRC"/>